<evidence type="ECO:0000313" key="2">
    <source>
        <dbReference type="Proteomes" id="UP001138921"/>
    </source>
</evidence>
<organism evidence="1 2">
    <name type="scientific">Aminobacter anthyllidis</name>
    <dbReference type="NCBI Taxonomy" id="1035067"/>
    <lineage>
        <taxon>Bacteria</taxon>
        <taxon>Pseudomonadati</taxon>
        <taxon>Pseudomonadota</taxon>
        <taxon>Alphaproteobacteria</taxon>
        <taxon>Hyphomicrobiales</taxon>
        <taxon>Phyllobacteriaceae</taxon>
        <taxon>Aminobacter</taxon>
    </lineage>
</organism>
<protein>
    <submittedName>
        <fullName evidence="1">Uncharacterized protein</fullName>
    </submittedName>
</protein>
<dbReference type="Proteomes" id="UP001138921">
    <property type="component" value="Unassembled WGS sequence"/>
</dbReference>
<reference evidence="1" key="2">
    <citation type="submission" date="2021-03" db="EMBL/GenBank/DDBJ databases">
        <authorList>
            <person name="Artuso I."/>
            <person name="Turrini P."/>
            <person name="Pirolo M."/>
            <person name="Lugli G.A."/>
            <person name="Ventura M."/>
            <person name="Visca P."/>
        </authorList>
    </citation>
    <scope>NUCLEOTIDE SEQUENCE</scope>
    <source>
        <strain evidence="1">LMG 26462</strain>
    </source>
</reference>
<evidence type="ECO:0000313" key="1">
    <source>
        <dbReference type="EMBL" id="MBT1157132.1"/>
    </source>
</evidence>
<dbReference type="AlphaFoldDB" id="A0A9X1ACR9"/>
<reference evidence="1" key="1">
    <citation type="journal article" date="2021" name="Microorganisms">
        <title>Phylogenomic Reconstruction and Metabolic Potential of the Genus Aminobacter.</title>
        <authorList>
            <person name="Artuso I."/>
            <person name="Turrini P."/>
            <person name="Pirolo M."/>
            <person name="Lugli G.A."/>
            <person name="Ventura M."/>
            <person name="Visca P."/>
        </authorList>
    </citation>
    <scope>NUCLEOTIDE SEQUENCE</scope>
    <source>
        <strain evidence="1">LMG 26462</strain>
    </source>
</reference>
<keyword evidence="2" id="KW-1185">Reference proteome</keyword>
<dbReference type="EMBL" id="JAFLWW010000004">
    <property type="protein sequence ID" value="MBT1157132.1"/>
    <property type="molecule type" value="Genomic_DNA"/>
</dbReference>
<proteinExistence type="predicted"/>
<sequence>MAKLYLLMNPNGLREQIIEIVIRASSEERARELAADEATRLGDQASHWLGPSLTTCEQIPQEGPDEVICVDFNEP</sequence>
<comment type="caution">
    <text evidence="1">The sequence shown here is derived from an EMBL/GenBank/DDBJ whole genome shotgun (WGS) entry which is preliminary data.</text>
</comment>
<dbReference type="RefSeq" id="WP_214391071.1">
    <property type="nucleotide sequence ID" value="NZ_JAFLWW010000004.1"/>
</dbReference>
<accession>A0A9X1ACR9</accession>
<name>A0A9X1ACR9_9HYPH</name>
<gene>
    <name evidence="1" type="ORF">J1C56_16170</name>
</gene>